<organism evidence="1 2">
    <name type="scientific">Tepidiphilus thermophilus</name>
    <dbReference type="NCBI Taxonomy" id="876478"/>
    <lineage>
        <taxon>Bacteria</taxon>
        <taxon>Pseudomonadati</taxon>
        <taxon>Pseudomonadota</taxon>
        <taxon>Hydrogenophilia</taxon>
        <taxon>Hydrogenophilales</taxon>
        <taxon>Hydrogenophilaceae</taxon>
        <taxon>Tepidiphilus</taxon>
    </lineage>
</organism>
<dbReference type="AlphaFoldDB" id="A0A0K6IUC9"/>
<dbReference type="RefSeq" id="WP_055423214.1">
    <property type="nucleotide sequence ID" value="NZ_CYHH01000004.1"/>
</dbReference>
<dbReference type="Proteomes" id="UP000182108">
    <property type="component" value="Unassembled WGS sequence"/>
</dbReference>
<keyword evidence="2" id="KW-1185">Reference proteome</keyword>
<name>A0A0K6IUC9_9PROT</name>
<proteinExistence type="predicted"/>
<dbReference type="NCBIfam" id="NF042962">
    <property type="entry name" value="DUF499_antiphage"/>
    <property type="match status" value="1"/>
</dbReference>
<dbReference type="EMBL" id="CYHH01000004">
    <property type="protein sequence ID" value="CUB06710.1"/>
    <property type="molecule type" value="Genomic_DNA"/>
</dbReference>
<protein>
    <submittedName>
        <fullName evidence="1">Predicted ATPase, AAA+ superfamily</fullName>
    </submittedName>
</protein>
<dbReference type="InterPro" id="IPR007555">
    <property type="entry name" value="DUF499"/>
</dbReference>
<reference evidence="2" key="1">
    <citation type="submission" date="2015-08" db="EMBL/GenBank/DDBJ databases">
        <authorList>
            <person name="Babu N.S."/>
            <person name="Beckwith C.J."/>
            <person name="Beseler K.G."/>
            <person name="Brison A."/>
            <person name="Carone J.V."/>
            <person name="Caskin T.P."/>
            <person name="Diamond M."/>
            <person name="Durham M.E."/>
            <person name="Foxe J.M."/>
            <person name="Go M."/>
            <person name="Henderson B.A."/>
            <person name="Jones I.B."/>
            <person name="McGettigan J.A."/>
            <person name="Micheletti S.J."/>
            <person name="Nasrallah M.E."/>
            <person name="Ortiz D."/>
            <person name="Piller C.R."/>
            <person name="Privatt S.R."/>
            <person name="Schneider S.L."/>
            <person name="Sharp S."/>
            <person name="Smith T.C."/>
            <person name="Stanton J.D."/>
            <person name="Ullery H.E."/>
            <person name="Wilson R.J."/>
            <person name="Serrano M.G."/>
            <person name="Buck G."/>
            <person name="Lee V."/>
            <person name="Wang Y."/>
            <person name="Carvalho R."/>
            <person name="Voegtly L."/>
            <person name="Shi R."/>
            <person name="Duckworth R."/>
            <person name="Johnson A."/>
            <person name="Loviza R."/>
            <person name="Walstead R."/>
            <person name="Shah Z."/>
            <person name="Kiflezghi M."/>
            <person name="Wade K."/>
            <person name="Ball S.L."/>
            <person name="Bradley K.W."/>
            <person name="Asai D.J."/>
            <person name="Bowman C.A."/>
            <person name="Russell D.A."/>
            <person name="Pope W.H."/>
            <person name="Jacobs-Sera D."/>
            <person name="Hendrix R.W."/>
            <person name="Hatfull G.F."/>
        </authorList>
    </citation>
    <scope>NUCLEOTIDE SEQUENCE [LARGE SCALE GENOMIC DNA]</scope>
    <source>
        <strain evidence="2">JCM 19170</strain>
    </source>
</reference>
<gene>
    <name evidence="1" type="ORF">Ga0061068_1049</name>
</gene>
<evidence type="ECO:0000313" key="1">
    <source>
        <dbReference type="EMBL" id="CUB06710.1"/>
    </source>
</evidence>
<dbReference type="Pfam" id="PF13287">
    <property type="entry name" value="Fn3_assoc"/>
    <property type="match status" value="1"/>
</dbReference>
<accession>A0A0K6IUC9</accession>
<sequence length="1041" mass="116545">MIKTVKQACRFNPIIRDYRMSQGIENLAELINDEGDGREFFSRNFVTHGMEQLFREGLLRLSGKSDQAVFELTQAMGGGKTHMMIALGLLARHPHLRSDVLPPDLAARVDFGTARIAAFNGRNNPDNYIWGEIASQLGAEDAIKPYWANGPKAVDQRKWKEIIGDKPTLILLDELPPYLDNASTQVFGQGTLANMVVYSLSSLMSAALELPNCAIVVANLSGSYKAQTKALADAISNLQQETRRQAMTITPVQLAGNEIYEILKKRLIDELPDERVIADVAEEYAQQIKKAEDGGYIVASSIEQIAEQVRETYPFHPSFKHLVALFKENEGFRQTRGLMQFTARLLKSVEERETDDVFLIGTQHLNLNDDQVKDEIERIAPKLMPAVTRDIADNGNAIAEHIDDELGSDAARQVMTLLLASSLSRAVGGRIGLSESELIEFLAAPQRKPDEFLQAMQRLREAAWYLHREEQRFFIKETENLSRQIERNAKEVPQPKIDQALINRLTGILEPVRKIAYQDVQVLPKLDELKLSGPRTLIVIKPDGKVPPSELQNFFDYQQEKNNLLVLTGQDSHLADAVEERLRELYAIEQIHKRLRPGDTLFEEARDRLEEAEDRFGKALSAAYNRLYFPVNDPVDGRDVLAGVTIDQGLKIGQGDQSAEAQIESLLASPRADYKLVRELTKDNLDEYFAQAEEYLWPSGKDNRRTPWKDVVTRAKCSPIWPWMPGASGLDALKTEALKQGRWRLGEDGYIEKGPFPKDKATVNVSVVNVKADSGETVLSLTPRHAGDSPVVYWSTKPEVTDKDQKVDDLDNFTTTEGTLYFWVKDTTGQHESAPAVRWLADLKIRHQVEPAADKRRVRLEATPRADLYYTLDGSNPKDGTRYDGPFEIGPGAYRLLVFARAGEANKTADFQIPASGDKTVQIVDAKPARLQSKRVSLDTTDRVFGVINRFRDQPGTRFKGVRIEIGEGENTVTVRFQEREVTAAMIEGVVNSLRDVLGEPEALVNIAIAEGIQFDTGFALKEFAKIAGVELKPGDVSQEE</sequence>
<evidence type="ECO:0000313" key="2">
    <source>
        <dbReference type="Proteomes" id="UP000182108"/>
    </source>
</evidence>
<dbReference type="InterPro" id="IPR026876">
    <property type="entry name" value="Fn3_assoc_repeat"/>
</dbReference>
<dbReference type="Pfam" id="PF04465">
    <property type="entry name" value="DUF499"/>
    <property type="match status" value="1"/>
</dbReference>
<dbReference type="OrthoDB" id="9757917at2"/>